<dbReference type="SUPFAM" id="SSF160467">
    <property type="entry name" value="PH0987 N-terminal domain-like"/>
    <property type="match status" value="1"/>
</dbReference>
<reference evidence="5 6" key="1">
    <citation type="submission" date="2016-07" db="EMBL/GenBank/DDBJ databases">
        <title>Draft Genome Sequence of Methylophaga muralis Bur 1.</title>
        <authorList>
            <person name="Vasilenko O.V."/>
            <person name="Doronina N.V."/>
            <person name="Shmareva M.N."/>
            <person name="Tarlachkov S.V."/>
            <person name="Mustakhimov I."/>
            <person name="Trotsenko Y.A."/>
        </authorList>
    </citation>
    <scope>NUCLEOTIDE SEQUENCE [LARGE SCALE GENOMIC DNA]</scope>
    <source>
        <strain evidence="5 6">Bur 1</strain>
    </source>
</reference>
<dbReference type="GO" id="GO:0016301">
    <property type="term" value="F:kinase activity"/>
    <property type="evidence" value="ECO:0007669"/>
    <property type="project" value="UniProtKB-KW"/>
</dbReference>
<evidence type="ECO:0000259" key="4">
    <source>
        <dbReference type="SMART" id="SM00796"/>
    </source>
</evidence>
<dbReference type="Pfam" id="PF02682">
    <property type="entry name" value="CT_C_D"/>
    <property type="match status" value="1"/>
</dbReference>
<evidence type="ECO:0000256" key="3">
    <source>
        <dbReference type="ARBA" id="ARBA00022840"/>
    </source>
</evidence>
<keyword evidence="3" id="KW-0067">ATP-binding</keyword>
<dbReference type="GO" id="GO:0016787">
    <property type="term" value="F:hydrolase activity"/>
    <property type="evidence" value="ECO:0007669"/>
    <property type="project" value="UniProtKB-KW"/>
</dbReference>
<keyword evidence="1" id="KW-0547">Nucleotide-binding</keyword>
<keyword evidence="5" id="KW-0808">Transferase</keyword>
<dbReference type="PATRIC" id="fig|291169.3.peg.2412"/>
<dbReference type="PANTHER" id="PTHR34698">
    <property type="entry name" value="5-OXOPROLINASE SUBUNIT B"/>
    <property type="match status" value="1"/>
</dbReference>
<sequence>MKLQFQIEHAGPDAVLIRFGEQINTDLVPVIRAATKRLQKELQEEIRGLVPSYTTLMLCYDPRKNDFPGIQDKIQQHLANLNVSHAETGKLIEIPVWYHPDVGPDLQHVAEFHQISIDEVIRRHSDTIYQIFAIGFAPGFAYMGNVSNQLATPRLQTPRSHVAAGSVAIADQQTAVYPISTPGGWNILGRTTMKMFDRHSPKLCPVLPGDRVKFVSVSKADFLLAGGQSE</sequence>
<dbReference type="PANTHER" id="PTHR34698:SF2">
    <property type="entry name" value="5-OXOPROLINASE SUBUNIT B"/>
    <property type="match status" value="1"/>
</dbReference>
<name>A0A1E3GR40_9GAMM</name>
<evidence type="ECO:0000256" key="2">
    <source>
        <dbReference type="ARBA" id="ARBA00022801"/>
    </source>
</evidence>
<dbReference type="InterPro" id="IPR010016">
    <property type="entry name" value="PxpB"/>
</dbReference>
<protein>
    <submittedName>
        <fullName evidence="5">Kinase A inhibitor</fullName>
    </submittedName>
</protein>
<accession>A0A1E3GR40</accession>
<dbReference type="STRING" id="291169.A9E74_02393"/>
<dbReference type="SUPFAM" id="SSF50891">
    <property type="entry name" value="Cyclophilin-like"/>
    <property type="match status" value="1"/>
</dbReference>
<dbReference type="GO" id="GO:0005524">
    <property type="term" value="F:ATP binding"/>
    <property type="evidence" value="ECO:0007669"/>
    <property type="project" value="UniProtKB-KW"/>
</dbReference>
<dbReference type="Gene3D" id="3.30.1360.40">
    <property type="match status" value="1"/>
</dbReference>
<gene>
    <name evidence="5" type="primary">kipI</name>
    <name evidence="5" type="ORF">A9E74_02393</name>
</gene>
<dbReference type="InterPro" id="IPR029000">
    <property type="entry name" value="Cyclophilin-like_dom_sf"/>
</dbReference>
<feature type="domain" description="Carboxyltransferase" evidence="4">
    <location>
        <begin position="5"/>
        <end position="206"/>
    </location>
</feature>
<keyword evidence="6" id="KW-1185">Reference proteome</keyword>
<organism evidence="5 6">
    <name type="scientific">Methylophaga muralis</name>
    <dbReference type="NCBI Taxonomy" id="291169"/>
    <lineage>
        <taxon>Bacteria</taxon>
        <taxon>Pseudomonadati</taxon>
        <taxon>Pseudomonadota</taxon>
        <taxon>Gammaproteobacteria</taxon>
        <taxon>Thiotrichales</taxon>
        <taxon>Piscirickettsiaceae</taxon>
        <taxon>Methylophaga</taxon>
    </lineage>
</organism>
<dbReference type="EMBL" id="MCRI01000036">
    <property type="protein sequence ID" value="ODN65871.1"/>
    <property type="molecule type" value="Genomic_DNA"/>
</dbReference>
<evidence type="ECO:0000313" key="6">
    <source>
        <dbReference type="Proteomes" id="UP000094379"/>
    </source>
</evidence>
<dbReference type="RefSeq" id="WP_069296783.1">
    <property type="nucleotide sequence ID" value="NZ_MCRI01000036.1"/>
</dbReference>
<keyword evidence="2" id="KW-0378">Hydrolase</keyword>
<comment type="caution">
    <text evidence="5">The sequence shown here is derived from an EMBL/GenBank/DDBJ whole genome shotgun (WGS) entry which is preliminary data.</text>
</comment>
<dbReference type="SMART" id="SM00796">
    <property type="entry name" value="AHS1"/>
    <property type="match status" value="1"/>
</dbReference>
<dbReference type="AlphaFoldDB" id="A0A1E3GR40"/>
<evidence type="ECO:0000256" key="1">
    <source>
        <dbReference type="ARBA" id="ARBA00022741"/>
    </source>
</evidence>
<evidence type="ECO:0000313" key="5">
    <source>
        <dbReference type="EMBL" id="ODN65871.1"/>
    </source>
</evidence>
<dbReference type="Proteomes" id="UP000094379">
    <property type="component" value="Unassembled WGS sequence"/>
</dbReference>
<proteinExistence type="predicted"/>
<dbReference type="NCBIfam" id="TIGR00370">
    <property type="entry name" value="5-oxoprolinase subunit PxpB"/>
    <property type="match status" value="1"/>
</dbReference>
<keyword evidence="5" id="KW-0418">Kinase</keyword>
<dbReference type="Gene3D" id="2.40.100.10">
    <property type="entry name" value="Cyclophilin-like"/>
    <property type="match status" value="1"/>
</dbReference>
<dbReference type="InterPro" id="IPR003833">
    <property type="entry name" value="CT_C_D"/>
</dbReference>